<evidence type="ECO:0000313" key="2">
    <source>
        <dbReference type="Proteomes" id="UP000198211"/>
    </source>
</evidence>
<comment type="caution">
    <text evidence="1">The sequence shown here is derived from an EMBL/GenBank/DDBJ whole genome shotgun (WGS) entry which is preliminary data.</text>
</comment>
<name>A0A225VIM2_9STRA</name>
<dbReference type="EMBL" id="NBNE01004519">
    <property type="protein sequence ID" value="OWZ05273.1"/>
    <property type="molecule type" value="Genomic_DNA"/>
</dbReference>
<reference evidence="2" key="1">
    <citation type="submission" date="2017-03" db="EMBL/GenBank/DDBJ databases">
        <title>Phytopthora megakarya and P. palmivora, two closely related causual agents of cacao black pod achieved similar genome size and gene model numbers by different mechanisms.</title>
        <authorList>
            <person name="Ali S."/>
            <person name="Shao J."/>
            <person name="Larry D.J."/>
            <person name="Kronmiller B."/>
            <person name="Shen D."/>
            <person name="Strem M.D."/>
            <person name="Melnick R.L."/>
            <person name="Guiltinan M.J."/>
            <person name="Tyler B.M."/>
            <person name="Meinhardt L.W."/>
            <person name="Bailey B.A."/>
        </authorList>
    </citation>
    <scope>NUCLEOTIDE SEQUENCE [LARGE SCALE GENOMIC DNA]</scope>
    <source>
        <strain evidence="2">zdho120</strain>
    </source>
</reference>
<organism evidence="1 2">
    <name type="scientific">Phytophthora megakarya</name>
    <dbReference type="NCBI Taxonomy" id="4795"/>
    <lineage>
        <taxon>Eukaryota</taxon>
        <taxon>Sar</taxon>
        <taxon>Stramenopiles</taxon>
        <taxon>Oomycota</taxon>
        <taxon>Peronosporomycetes</taxon>
        <taxon>Peronosporales</taxon>
        <taxon>Peronosporaceae</taxon>
        <taxon>Phytophthora</taxon>
    </lineage>
</organism>
<proteinExistence type="predicted"/>
<evidence type="ECO:0008006" key="3">
    <source>
        <dbReference type="Google" id="ProtNLM"/>
    </source>
</evidence>
<dbReference type="AlphaFoldDB" id="A0A225VIM2"/>
<dbReference type="Proteomes" id="UP000198211">
    <property type="component" value="Unassembled WGS sequence"/>
</dbReference>
<evidence type="ECO:0000313" key="1">
    <source>
        <dbReference type="EMBL" id="OWZ05273.1"/>
    </source>
</evidence>
<protein>
    <recommendedName>
        <fullName evidence="3">MULE transposase domain-containing protein</fullName>
    </recommendedName>
</protein>
<accession>A0A225VIM2</accession>
<sequence>MLILVGRDGNNENILLAVSVVPSEDTANCQWFMLNCMKAGIQMSGTPVFMDRGKVGCRA</sequence>
<dbReference type="OrthoDB" id="165010at2759"/>
<keyword evidence="2" id="KW-1185">Reference proteome</keyword>
<gene>
    <name evidence="1" type="ORF">PHMEG_00022665</name>
</gene>